<comment type="caution">
    <text evidence="3">The sequence shown here is derived from an EMBL/GenBank/DDBJ whole genome shotgun (WGS) entry which is preliminary data.</text>
</comment>
<feature type="domain" description="EamA" evidence="2">
    <location>
        <begin position="18"/>
        <end position="150"/>
    </location>
</feature>
<feature type="transmembrane region" description="Helical" evidence="1">
    <location>
        <begin position="190"/>
        <end position="210"/>
    </location>
</feature>
<name>A0ABW0F926_9HYPH</name>
<accession>A0ABW0F926</accession>
<reference evidence="4" key="1">
    <citation type="journal article" date="2019" name="Int. J. Syst. Evol. Microbiol.">
        <title>The Global Catalogue of Microorganisms (GCM) 10K type strain sequencing project: providing services to taxonomists for standard genome sequencing and annotation.</title>
        <authorList>
            <consortium name="The Broad Institute Genomics Platform"/>
            <consortium name="The Broad Institute Genome Sequencing Center for Infectious Disease"/>
            <person name="Wu L."/>
            <person name="Ma J."/>
        </authorList>
    </citation>
    <scope>NUCLEOTIDE SEQUENCE [LARGE SCALE GENOMIC DNA]</scope>
    <source>
        <strain evidence="4">CGMCC 1.15643</strain>
    </source>
</reference>
<dbReference type="SUPFAM" id="SSF103481">
    <property type="entry name" value="Multidrug resistance efflux transporter EmrE"/>
    <property type="match status" value="2"/>
</dbReference>
<feature type="transmembrane region" description="Helical" evidence="1">
    <location>
        <begin position="135"/>
        <end position="154"/>
    </location>
</feature>
<feature type="transmembrane region" description="Helical" evidence="1">
    <location>
        <begin position="273"/>
        <end position="291"/>
    </location>
</feature>
<keyword evidence="4" id="KW-1185">Reference proteome</keyword>
<keyword evidence="1" id="KW-1133">Transmembrane helix</keyword>
<keyword evidence="1" id="KW-0812">Transmembrane</keyword>
<sequence>MPAPSPSADEARRARLTAIGLMCAAVLCFALLDTNAKWLGVHGMDPLLVTFARYGVSVVLVSFLINPWSHPGVLRTKRPWLQLFRSLMLLGSTVLNFIALRYLQLAETISIMFAGPFLVALASGPLLGEWPGPRRLVAIGIGFLGVLVVTRPGSGGMHPAALLSVAGCFCYAFYVLSTRMLAAFDSSETTMVYSGLAGTVILLPVLPFVWTTPQEPLSWLPLFAIGFFGAVGHWMLIVAHRLAPATVLAPFIYSQLAWMVLMGWLVFGQWPDRWTFIGGGIVIASGLYLLYRERVRHVPEEASSARLD</sequence>
<evidence type="ECO:0000313" key="4">
    <source>
        <dbReference type="Proteomes" id="UP001595976"/>
    </source>
</evidence>
<dbReference type="RefSeq" id="WP_260349301.1">
    <property type="nucleotide sequence ID" value="NZ_JAOAOS010000011.1"/>
</dbReference>
<feature type="domain" description="EamA" evidence="2">
    <location>
        <begin position="160"/>
        <end position="286"/>
    </location>
</feature>
<dbReference type="EMBL" id="JBHSLI010000011">
    <property type="protein sequence ID" value="MFC5295494.1"/>
    <property type="molecule type" value="Genomic_DNA"/>
</dbReference>
<feature type="transmembrane region" description="Helical" evidence="1">
    <location>
        <begin position="160"/>
        <end position="178"/>
    </location>
</feature>
<dbReference type="PANTHER" id="PTHR22911">
    <property type="entry name" value="ACYL-MALONYL CONDENSING ENZYME-RELATED"/>
    <property type="match status" value="1"/>
</dbReference>
<feature type="transmembrane region" description="Helical" evidence="1">
    <location>
        <begin position="245"/>
        <end position="267"/>
    </location>
</feature>
<feature type="transmembrane region" description="Helical" evidence="1">
    <location>
        <begin position="14"/>
        <end position="32"/>
    </location>
</feature>
<dbReference type="PANTHER" id="PTHR22911:SF103">
    <property type="entry name" value="BLR2811 PROTEIN"/>
    <property type="match status" value="1"/>
</dbReference>
<evidence type="ECO:0000256" key="1">
    <source>
        <dbReference type="SAM" id="Phobius"/>
    </source>
</evidence>
<evidence type="ECO:0000313" key="3">
    <source>
        <dbReference type="EMBL" id="MFC5295494.1"/>
    </source>
</evidence>
<organism evidence="3 4">
    <name type="scientific">Bosea minatitlanensis</name>
    <dbReference type="NCBI Taxonomy" id="128782"/>
    <lineage>
        <taxon>Bacteria</taxon>
        <taxon>Pseudomonadati</taxon>
        <taxon>Pseudomonadota</taxon>
        <taxon>Alphaproteobacteria</taxon>
        <taxon>Hyphomicrobiales</taxon>
        <taxon>Boseaceae</taxon>
        <taxon>Bosea</taxon>
    </lineage>
</organism>
<dbReference type="Pfam" id="PF00892">
    <property type="entry name" value="EamA"/>
    <property type="match status" value="2"/>
</dbReference>
<dbReference type="InterPro" id="IPR037185">
    <property type="entry name" value="EmrE-like"/>
</dbReference>
<dbReference type="InterPro" id="IPR000620">
    <property type="entry name" value="EamA_dom"/>
</dbReference>
<evidence type="ECO:0000259" key="2">
    <source>
        <dbReference type="Pfam" id="PF00892"/>
    </source>
</evidence>
<gene>
    <name evidence="3" type="ORF">ACFPK2_21115</name>
</gene>
<proteinExistence type="predicted"/>
<dbReference type="Proteomes" id="UP001595976">
    <property type="component" value="Unassembled WGS sequence"/>
</dbReference>
<feature type="transmembrane region" description="Helical" evidence="1">
    <location>
        <begin position="216"/>
        <end position="238"/>
    </location>
</feature>
<feature type="transmembrane region" description="Helical" evidence="1">
    <location>
        <begin position="47"/>
        <end position="65"/>
    </location>
</feature>
<feature type="transmembrane region" description="Helical" evidence="1">
    <location>
        <begin position="86"/>
        <end position="103"/>
    </location>
</feature>
<protein>
    <submittedName>
        <fullName evidence="3">DMT family transporter</fullName>
    </submittedName>
</protein>
<feature type="transmembrane region" description="Helical" evidence="1">
    <location>
        <begin position="109"/>
        <end position="128"/>
    </location>
</feature>
<keyword evidence="1" id="KW-0472">Membrane</keyword>